<reference evidence="4 5" key="1">
    <citation type="journal article" date="2007" name="Nature">
        <title>Evolution of genes and genomes on the Drosophila phylogeny.</title>
        <authorList>
            <consortium name="Drosophila 12 Genomes Consortium"/>
            <person name="Clark A.G."/>
            <person name="Eisen M.B."/>
            <person name="Smith D.R."/>
            <person name="Bergman C.M."/>
            <person name="Oliver B."/>
            <person name="Markow T.A."/>
            <person name="Kaufman T.C."/>
            <person name="Kellis M."/>
            <person name="Gelbart W."/>
            <person name="Iyer V.N."/>
            <person name="Pollard D.A."/>
            <person name="Sackton T.B."/>
            <person name="Larracuente A.M."/>
            <person name="Singh N.D."/>
            <person name="Abad J.P."/>
            <person name="Abt D.N."/>
            <person name="Adryan B."/>
            <person name="Aguade M."/>
            <person name="Akashi H."/>
            <person name="Anderson W.W."/>
            <person name="Aquadro C.F."/>
            <person name="Ardell D.H."/>
            <person name="Arguello R."/>
            <person name="Artieri C.G."/>
            <person name="Barbash D.A."/>
            <person name="Barker D."/>
            <person name="Barsanti P."/>
            <person name="Batterham P."/>
            <person name="Batzoglou S."/>
            <person name="Begun D."/>
            <person name="Bhutkar A."/>
            <person name="Blanco E."/>
            <person name="Bosak S.A."/>
            <person name="Bradley R.K."/>
            <person name="Brand A.D."/>
            <person name="Brent M.R."/>
            <person name="Brooks A.N."/>
            <person name="Brown R.H."/>
            <person name="Butlin R.K."/>
            <person name="Caggese C."/>
            <person name="Calvi B.R."/>
            <person name="Bernardo de Carvalho A."/>
            <person name="Caspi A."/>
            <person name="Castrezana S."/>
            <person name="Celniker S.E."/>
            <person name="Chang J.L."/>
            <person name="Chapple C."/>
            <person name="Chatterji S."/>
            <person name="Chinwalla A."/>
            <person name="Civetta A."/>
            <person name="Clifton S.W."/>
            <person name="Comeron J.M."/>
            <person name="Costello J.C."/>
            <person name="Coyne J.A."/>
            <person name="Daub J."/>
            <person name="David R.G."/>
            <person name="Delcher A.L."/>
            <person name="Delehaunty K."/>
            <person name="Do C.B."/>
            <person name="Ebling H."/>
            <person name="Edwards K."/>
            <person name="Eickbush T."/>
            <person name="Evans J.D."/>
            <person name="Filipski A."/>
            <person name="Findeiss S."/>
            <person name="Freyhult E."/>
            <person name="Fulton L."/>
            <person name="Fulton R."/>
            <person name="Garcia A.C."/>
            <person name="Gardiner A."/>
            <person name="Garfield D.A."/>
            <person name="Garvin B.E."/>
            <person name="Gibson G."/>
            <person name="Gilbert D."/>
            <person name="Gnerre S."/>
            <person name="Godfrey J."/>
            <person name="Good R."/>
            <person name="Gotea V."/>
            <person name="Gravely B."/>
            <person name="Greenberg A.J."/>
            <person name="Griffiths-Jones S."/>
            <person name="Gross S."/>
            <person name="Guigo R."/>
            <person name="Gustafson E.A."/>
            <person name="Haerty W."/>
            <person name="Hahn M.W."/>
            <person name="Halligan D.L."/>
            <person name="Halpern A.L."/>
            <person name="Halter G.M."/>
            <person name="Han M.V."/>
            <person name="Heger A."/>
            <person name="Hillier L."/>
            <person name="Hinrichs A.S."/>
            <person name="Holmes I."/>
            <person name="Hoskins R.A."/>
            <person name="Hubisz M.J."/>
            <person name="Hultmark D."/>
            <person name="Huntley M.A."/>
            <person name="Jaffe D.B."/>
            <person name="Jagadeeshan S."/>
            <person name="Jeck W.R."/>
            <person name="Johnson J."/>
            <person name="Jones C.D."/>
            <person name="Jordan W.C."/>
            <person name="Karpen G.H."/>
            <person name="Kataoka E."/>
            <person name="Keightley P.D."/>
            <person name="Kheradpour P."/>
            <person name="Kirkness E.F."/>
            <person name="Koerich L.B."/>
            <person name="Kristiansen K."/>
            <person name="Kudrna D."/>
            <person name="Kulathinal R.J."/>
            <person name="Kumar S."/>
            <person name="Kwok R."/>
            <person name="Lander E."/>
            <person name="Langley C.H."/>
            <person name="Lapoint R."/>
            <person name="Lazzaro B.P."/>
            <person name="Lee S.J."/>
            <person name="Levesque L."/>
            <person name="Li R."/>
            <person name="Lin C.F."/>
            <person name="Lin M.F."/>
            <person name="Lindblad-Toh K."/>
            <person name="Llopart A."/>
            <person name="Long M."/>
            <person name="Low L."/>
            <person name="Lozovsky E."/>
            <person name="Lu J."/>
            <person name="Luo M."/>
            <person name="Machado C.A."/>
            <person name="Makalowski W."/>
            <person name="Marzo M."/>
            <person name="Matsuda M."/>
            <person name="Matzkin L."/>
            <person name="McAllister B."/>
            <person name="McBride C.S."/>
            <person name="McKernan B."/>
            <person name="McKernan K."/>
            <person name="Mendez-Lago M."/>
            <person name="Minx P."/>
            <person name="Mollenhauer M.U."/>
            <person name="Montooth K."/>
            <person name="Mount S.M."/>
            <person name="Mu X."/>
            <person name="Myers E."/>
            <person name="Negre B."/>
            <person name="Newfeld S."/>
            <person name="Nielsen R."/>
            <person name="Noor M.A."/>
            <person name="O'Grady P."/>
            <person name="Pachter L."/>
            <person name="Papaceit M."/>
            <person name="Parisi M.J."/>
            <person name="Parisi M."/>
            <person name="Parts L."/>
            <person name="Pedersen J.S."/>
            <person name="Pesole G."/>
            <person name="Phillippy A.M."/>
            <person name="Ponting C.P."/>
            <person name="Pop M."/>
            <person name="Porcelli D."/>
            <person name="Powell J.R."/>
            <person name="Prohaska S."/>
            <person name="Pruitt K."/>
            <person name="Puig M."/>
            <person name="Quesneville H."/>
            <person name="Ram K.R."/>
            <person name="Rand D."/>
            <person name="Rasmussen M.D."/>
            <person name="Reed L.K."/>
            <person name="Reenan R."/>
            <person name="Reily A."/>
            <person name="Remington K.A."/>
            <person name="Rieger T.T."/>
            <person name="Ritchie M.G."/>
            <person name="Robin C."/>
            <person name="Rogers Y.H."/>
            <person name="Rohde C."/>
            <person name="Rozas J."/>
            <person name="Rubenfield M.J."/>
            <person name="Ruiz A."/>
            <person name="Russo S."/>
            <person name="Salzberg S.L."/>
            <person name="Sanchez-Gracia A."/>
            <person name="Saranga D.J."/>
            <person name="Sato H."/>
            <person name="Schaeffer S.W."/>
            <person name="Schatz M.C."/>
            <person name="Schlenke T."/>
            <person name="Schwartz R."/>
            <person name="Segarra C."/>
            <person name="Singh R.S."/>
            <person name="Sirot L."/>
            <person name="Sirota M."/>
            <person name="Sisneros N.B."/>
            <person name="Smith C.D."/>
            <person name="Smith T.F."/>
            <person name="Spieth J."/>
            <person name="Stage D.E."/>
            <person name="Stark A."/>
            <person name="Stephan W."/>
            <person name="Strausberg R.L."/>
            <person name="Strempel S."/>
            <person name="Sturgill D."/>
            <person name="Sutton G."/>
            <person name="Sutton G.G."/>
            <person name="Tao W."/>
            <person name="Teichmann S."/>
            <person name="Tobari Y.N."/>
            <person name="Tomimura Y."/>
            <person name="Tsolas J.M."/>
            <person name="Valente V.L."/>
            <person name="Venter E."/>
            <person name="Venter J.C."/>
            <person name="Vicario S."/>
            <person name="Vieira F.G."/>
            <person name="Vilella A.J."/>
            <person name="Villasante A."/>
            <person name="Walenz B."/>
            <person name="Wang J."/>
            <person name="Wasserman M."/>
            <person name="Watts T."/>
            <person name="Wilson D."/>
            <person name="Wilson R.K."/>
            <person name="Wing R.A."/>
            <person name="Wolfner M.F."/>
            <person name="Wong A."/>
            <person name="Wong G.K."/>
            <person name="Wu C.I."/>
            <person name="Wu G."/>
            <person name="Yamamoto D."/>
            <person name="Yang H.P."/>
            <person name="Yang S.P."/>
            <person name="Yorke J.A."/>
            <person name="Yoshida K."/>
            <person name="Zdobnov E."/>
            <person name="Zhang P."/>
            <person name="Zhang Y."/>
            <person name="Zimin A.V."/>
            <person name="Baldwin J."/>
            <person name="Abdouelleil A."/>
            <person name="Abdulkadir J."/>
            <person name="Abebe A."/>
            <person name="Abera B."/>
            <person name="Abreu J."/>
            <person name="Acer S.C."/>
            <person name="Aftuck L."/>
            <person name="Alexander A."/>
            <person name="An P."/>
            <person name="Anderson E."/>
            <person name="Anderson S."/>
            <person name="Arachi H."/>
            <person name="Azer M."/>
            <person name="Bachantsang P."/>
            <person name="Barry A."/>
            <person name="Bayul T."/>
            <person name="Berlin A."/>
            <person name="Bessette D."/>
            <person name="Bloom T."/>
            <person name="Blye J."/>
            <person name="Boguslavskiy L."/>
            <person name="Bonnet C."/>
            <person name="Boukhgalter B."/>
            <person name="Bourzgui I."/>
            <person name="Brown A."/>
            <person name="Cahill P."/>
            <person name="Channer S."/>
            <person name="Cheshatsang Y."/>
            <person name="Chuda L."/>
            <person name="Citroen M."/>
            <person name="Collymore A."/>
            <person name="Cooke P."/>
            <person name="Costello M."/>
            <person name="D'Aco K."/>
            <person name="Daza R."/>
            <person name="De Haan G."/>
            <person name="DeGray S."/>
            <person name="DeMaso C."/>
            <person name="Dhargay N."/>
            <person name="Dooley K."/>
            <person name="Dooley E."/>
            <person name="Doricent M."/>
            <person name="Dorje P."/>
            <person name="Dorjee K."/>
            <person name="Dupes A."/>
            <person name="Elong R."/>
            <person name="Falk J."/>
            <person name="Farina A."/>
            <person name="Faro S."/>
            <person name="Ferguson D."/>
            <person name="Fisher S."/>
            <person name="Foley C.D."/>
            <person name="Franke A."/>
            <person name="Friedrich D."/>
            <person name="Gadbois L."/>
            <person name="Gearin G."/>
            <person name="Gearin C.R."/>
            <person name="Giannoukos G."/>
            <person name="Goode T."/>
            <person name="Graham J."/>
            <person name="Grandbois E."/>
            <person name="Grewal S."/>
            <person name="Gyaltsen K."/>
            <person name="Hafez N."/>
            <person name="Hagos B."/>
            <person name="Hall J."/>
            <person name="Henson C."/>
            <person name="Hollinger A."/>
            <person name="Honan T."/>
            <person name="Huard M.D."/>
            <person name="Hughes L."/>
            <person name="Hurhula B."/>
            <person name="Husby M.E."/>
            <person name="Kamat A."/>
            <person name="Kanga B."/>
            <person name="Kashin S."/>
            <person name="Khazanovich D."/>
            <person name="Kisner P."/>
            <person name="Lance K."/>
            <person name="Lara M."/>
            <person name="Lee W."/>
            <person name="Lennon N."/>
            <person name="Letendre F."/>
            <person name="LeVine R."/>
            <person name="Lipovsky A."/>
            <person name="Liu X."/>
            <person name="Liu J."/>
            <person name="Liu S."/>
            <person name="Lokyitsang T."/>
            <person name="Lokyitsang Y."/>
            <person name="Lubonja R."/>
            <person name="Lui A."/>
            <person name="MacDonald P."/>
            <person name="Magnisalis V."/>
            <person name="Maru K."/>
            <person name="Matthews C."/>
            <person name="McCusker W."/>
            <person name="McDonough S."/>
            <person name="Mehta T."/>
            <person name="Meldrim J."/>
            <person name="Meneus L."/>
            <person name="Mihai O."/>
            <person name="Mihalev A."/>
            <person name="Mihova T."/>
            <person name="Mittelman R."/>
            <person name="Mlenga V."/>
            <person name="Montmayeur A."/>
            <person name="Mulrain L."/>
            <person name="Navidi A."/>
            <person name="Naylor J."/>
            <person name="Negash T."/>
            <person name="Nguyen T."/>
            <person name="Nguyen N."/>
            <person name="Nicol R."/>
            <person name="Norbu C."/>
            <person name="Norbu N."/>
            <person name="Novod N."/>
            <person name="O'Neill B."/>
            <person name="Osman S."/>
            <person name="Markiewicz E."/>
            <person name="Oyono O.L."/>
            <person name="Patti C."/>
            <person name="Phunkhang P."/>
            <person name="Pierre F."/>
            <person name="Priest M."/>
            <person name="Raghuraman S."/>
            <person name="Rege F."/>
            <person name="Reyes R."/>
            <person name="Rise C."/>
            <person name="Rogov P."/>
            <person name="Ross K."/>
            <person name="Ryan E."/>
            <person name="Settipalli S."/>
            <person name="Shea T."/>
            <person name="Sherpa N."/>
            <person name="Shi L."/>
            <person name="Shih D."/>
            <person name="Sparrow T."/>
            <person name="Spaulding J."/>
            <person name="Stalker J."/>
            <person name="Stange-Thomann N."/>
            <person name="Stavropoulos S."/>
            <person name="Stone C."/>
            <person name="Strader C."/>
            <person name="Tesfaye S."/>
            <person name="Thomson T."/>
            <person name="Thoulutsang Y."/>
            <person name="Thoulutsang D."/>
            <person name="Topham K."/>
            <person name="Topping I."/>
            <person name="Tsamla T."/>
            <person name="Vassiliev H."/>
            <person name="Vo A."/>
            <person name="Wangchuk T."/>
            <person name="Wangdi T."/>
            <person name="Weiand M."/>
            <person name="Wilkinson J."/>
            <person name="Wilson A."/>
            <person name="Yadav S."/>
            <person name="Young G."/>
            <person name="Yu Q."/>
            <person name="Zembek L."/>
            <person name="Zhong D."/>
            <person name="Zimmer A."/>
            <person name="Zwirko Z."/>
            <person name="Jaffe D.B."/>
            <person name="Alvarez P."/>
            <person name="Brockman W."/>
            <person name="Butler J."/>
            <person name="Chin C."/>
            <person name="Gnerre S."/>
            <person name="Grabherr M."/>
            <person name="Kleber M."/>
            <person name="Mauceli E."/>
            <person name="MacCallum I."/>
        </authorList>
    </citation>
    <scope>NUCLEOTIDE SEQUENCE [LARGE SCALE GENOMIC DNA]</scope>
    <source>
        <strain evidence="5">MSH-3 / Tucson 14011-0111.49</strain>
    </source>
</reference>
<dbReference type="eggNOG" id="KOG4177">
    <property type="taxonomic scope" value="Eukaryota"/>
</dbReference>
<evidence type="ECO:0000256" key="3">
    <source>
        <dbReference type="PROSITE-ProRule" id="PRU00023"/>
    </source>
</evidence>
<dbReference type="Gene3D" id="1.25.40.20">
    <property type="entry name" value="Ankyrin repeat-containing domain"/>
    <property type="match status" value="1"/>
</dbReference>
<proteinExistence type="predicted"/>
<sequence length="143" mass="15675">MRLCDIKRIDGASPLWIAAQMGQDHICKVLLQNGANVDTVRCVGATPLFRPAHKVHAAVTTVLLKYRTNLGLPPNGKTALHAAGMFGHMTVCKQLVAAGIDVLLKNQEDLTALELAHHDQVHLHTVIISRSGSERLWHAIQKR</sequence>
<dbReference type="InterPro" id="IPR002110">
    <property type="entry name" value="Ankyrin_rpt"/>
</dbReference>
<dbReference type="Pfam" id="PF00023">
    <property type="entry name" value="Ank"/>
    <property type="match status" value="1"/>
</dbReference>
<dbReference type="HOGENOM" id="CLU_1859841_0_0_1"/>
<evidence type="ECO:0000313" key="4">
    <source>
        <dbReference type="EMBL" id="EDW26082.1"/>
    </source>
</evidence>
<dbReference type="PANTHER" id="PTHR24171">
    <property type="entry name" value="ANKYRIN REPEAT DOMAIN-CONTAINING PROTEIN 39-RELATED"/>
    <property type="match status" value="1"/>
</dbReference>
<evidence type="ECO:0000256" key="1">
    <source>
        <dbReference type="ARBA" id="ARBA00022737"/>
    </source>
</evidence>
<protein>
    <submittedName>
        <fullName evidence="4">GL25385</fullName>
    </submittedName>
</protein>
<dbReference type="PROSITE" id="PS50088">
    <property type="entry name" value="ANK_REPEAT"/>
    <property type="match status" value="2"/>
</dbReference>
<evidence type="ECO:0000256" key="2">
    <source>
        <dbReference type="ARBA" id="ARBA00023043"/>
    </source>
</evidence>
<dbReference type="OrthoDB" id="21416at2759"/>
<gene>
    <name evidence="4" type="primary">Dper\GL25385</name>
    <name evidence="4" type="ORF">Dper_GL25385</name>
</gene>
<feature type="repeat" description="ANK" evidence="3">
    <location>
        <begin position="10"/>
        <end position="42"/>
    </location>
</feature>
<dbReference type="SUPFAM" id="SSF48403">
    <property type="entry name" value="Ankyrin repeat"/>
    <property type="match status" value="1"/>
</dbReference>
<evidence type="ECO:0000313" key="5">
    <source>
        <dbReference type="Proteomes" id="UP000008744"/>
    </source>
</evidence>
<feature type="repeat" description="ANK" evidence="3">
    <location>
        <begin position="75"/>
        <end position="107"/>
    </location>
</feature>
<dbReference type="STRING" id="7234.B4ISJ0"/>
<keyword evidence="5" id="KW-1185">Reference proteome</keyword>
<dbReference type="PROSITE" id="PS50297">
    <property type="entry name" value="ANK_REP_REGION"/>
    <property type="match status" value="2"/>
</dbReference>
<accession>B4ISJ0</accession>
<dbReference type="Pfam" id="PF12796">
    <property type="entry name" value="Ank_2"/>
    <property type="match status" value="1"/>
</dbReference>
<dbReference type="GO" id="GO:0004842">
    <property type="term" value="F:ubiquitin-protein transferase activity"/>
    <property type="evidence" value="ECO:0007669"/>
    <property type="project" value="TreeGrafter"/>
</dbReference>
<dbReference type="InterPro" id="IPR036770">
    <property type="entry name" value="Ankyrin_rpt-contain_sf"/>
</dbReference>
<dbReference type="GO" id="GO:0085020">
    <property type="term" value="P:protein K6-linked ubiquitination"/>
    <property type="evidence" value="ECO:0007669"/>
    <property type="project" value="TreeGrafter"/>
</dbReference>
<dbReference type="GO" id="GO:0031436">
    <property type="term" value="C:BRCA1-BARD1 complex"/>
    <property type="evidence" value="ECO:0007669"/>
    <property type="project" value="TreeGrafter"/>
</dbReference>
<keyword evidence="2 3" id="KW-0040">ANK repeat</keyword>
<keyword evidence="1" id="KW-0677">Repeat</keyword>
<dbReference type="OMA" id="MANEDGW"/>
<dbReference type="GO" id="GO:0070531">
    <property type="term" value="C:BRCA1-A complex"/>
    <property type="evidence" value="ECO:0007669"/>
    <property type="project" value="TreeGrafter"/>
</dbReference>
<dbReference type="AlphaFoldDB" id="B4ISJ0"/>
<dbReference type="PhylomeDB" id="B4ISJ0"/>
<organism evidence="5">
    <name type="scientific">Drosophila persimilis</name>
    <name type="common">Fruit fly</name>
    <dbReference type="NCBI Taxonomy" id="7234"/>
    <lineage>
        <taxon>Eukaryota</taxon>
        <taxon>Metazoa</taxon>
        <taxon>Ecdysozoa</taxon>
        <taxon>Arthropoda</taxon>
        <taxon>Hexapoda</taxon>
        <taxon>Insecta</taxon>
        <taxon>Pterygota</taxon>
        <taxon>Neoptera</taxon>
        <taxon>Endopterygota</taxon>
        <taxon>Diptera</taxon>
        <taxon>Brachycera</taxon>
        <taxon>Muscomorpha</taxon>
        <taxon>Ephydroidea</taxon>
        <taxon>Drosophilidae</taxon>
        <taxon>Drosophila</taxon>
        <taxon>Sophophora</taxon>
    </lineage>
</organism>
<dbReference type="Proteomes" id="UP000008744">
    <property type="component" value="Unassembled WGS sequence"/>
</dbReference>
<dbReference type="PANTHER" id="PTHR24171:SF8">
    <property type="entry name" value="BRCA1-ASSOCIATED RING DOMAIN PROTEIN 1"/>
    <property type="match status" value="1"/>
</dbReference>
<dbReference type="SMART" id="SM00248">
    <property type="entry name" value="ANK"/>
    <property type="match status" value="2"/>
</dbReference>
<name>B4ISJ0_DROPE</name>
<dbReference type="EMBL" id="CH700482">
    <property type="protein sequence ID" value="EDW26082.1"/>
    <property type="molecule type" value="Genomic_DNA"/>
</dbReference>